<name>A0A7Z0KA24_9MICC</name>
<accession>A0A7Z0KA24</accession>
<evidence type="ECO:0000313" key="3">
    <source>
        <dbReference type="EMBL" id="NYJ78378.1"/>
    </source>
</evidence>
<keyword evidence="4" id="KW-1185">Reference proteome</keyword>
<dbReference type="Proteomes" id="UP000535437">
    <property type="component" value="Unassembled WGS sequence"/>
</dbReference>
<evidence type="ECO:0000256" key="1">
    <source>
        <dbReference type="ARBA" id="ARBA00007162"/>
    </source>
</evidence>
<organism evidence="3 4">
    <name type="scientific">Nesterenkonia xinjiangensis</name>
    <dbReference type="NCBI Taxonomy" id="225327"/>
    <lineage>
        <taxon>Bacteria</taxon>
        <taxon>Bacillati</taxon>
        <taxon>Actinomycetota</taxon>
        <taxon>Actinomycetes</taxon>
        <taxon>Micrococcales</taxon>
        <taxon>Micrococcaceae</taxon>
        <taxon>Nesterenkonia</taxon>
    </lineage>
</organism>
<evidence type="ECO:0000313" key="4">
    <source>
        <dbReference type="Proteomes" id="UP000535437"/>
    </source>
</evidence>
<dbReference type="PROSITE" id="PS51257">
    <property type="entry name" value="PROKAR_LIPOPROTEIN"/>
    <property type="match status" value="1"/>
</dbReference>
<reference evidence="3 4" key="1">
    <citation type="submission" date="2020-07" db="EMBL/GenBank/DDBJ databases">
        <title>Sequencing the genomes of 1000 actinobacteria strains.</title>
        <authorList>
            <person name="Klenk H.-P."/>
        </authorList>
    </citation>
    <scope>NUCLEOTIDE SEQUENCE [LARGE SCALE GENOMIC DNA]</scope>
    <source>
        <strain evidence="3 4">DSM 15475</strain>
    </source>
</reference>
<comment type="caution">
    <text evidence="3">The sequence shown here is derived from an EMBL/GenBank/DDBJ whole genome shotgun (WGS) entry which is preliminary data.</text>
</comment>
<comment type="similarity">
    <text evidence="1">Belongs to the phosphate/phosphite/phosphonate binding protein family.</text>
</comment>
<dbReference type="InterPro" id="IPR005770">
    <property type="entry name" value="PhnD"/>
</dbReference>
<dbReference type="Pfam" id="PF12974">
    <property type="entry name" value="Phosphonate-bd"/>
    <property type="match status" value="1"/>
</dbReference>
<protein>
    <submittedName>
        <fullName evidence="3">Phosphonate transport system substrate-binding protein</fullName>
    </submittedName>
</protein>
<proteinExistence type="inferred from homology"/>
<gene>
    <name evidence="3" type="ORF">HNR09_001789</name>
</gene>
<sequence length="332" mass="35395">MKTTSTFALGGVLTLVLAGCVADSDDDGDAGEAGGDSEEALVLGLVPSQDMDQLVEDADALAEQLSEELDREVEPYITDNYAGLVTAMQTEQADIGMFGPIALVQAIDQADAEAVLQAVRYGSDTYVTQWFTNDPDTYCLDEPVMAETGQGYEMLFCNGTDTASSGPVGEEALELIEEGETISFVDEGSASGYYYPATQLEVLNGFDPFSDIDAQFAGGHPNSVLNVYNGEISVGVSFDDARESVVEEQEDVGDEVVVFAWSEDIPNDGIALAAHLSDEEKQAITDGFLALTESEEGQEVLFDVYEIDDLVEANVDALDAAREVAANFGDDE</sequence>
<dbReference type="SUPFAM" id="SSF53850">
    <property type="entry name" value="Periplasmic binding protein-like II"/>
    <property type="match status" value="1"/>
</dbReference>
<dbReference type="PANTHER" id="PTHR35841">
    <property type="entry name" value="PHOSPHONATES-BINDING PERIPLASMIC PROTEIN"/>
    <property type="match status" value="1"/>
</dbReference>
<dbReference type="NCBIfam" id="TIGR01098">
    <property type="entry name" value="3A0109s03R"/>
    <property type="match status" value="1"/>
</dbReference>
<keyword evidence="2" id="KW-0732">Signal</keyword>
<dbReference type="PANTHER" id="PTHR35841:SF1">
    <property type="entry name" value="PHOSPHONATES-BINDING PERIPLASMIC PROTEIN"/>
    <property type="match status" value="1"/>
</dbReference>
<dbReference type="GO" id="GO:0055085">
    <property type="term" value="P:transmembrane transport"/>
    <property type="evidence" value="ECO:0007669"/>
    <property type="project" value="InterPro"/>
</dbReference>
<dbReference type="RefSeq" id="WP_179541726.1">
    <property type="nucleotide sequence ID" value="NZ_BAAALL010000006.1"/>
</dbReference>
<dbReference type="AlphaFoldDB" id="A0A7Z0KA24"/>
<dbReference type="Gene3D" id="3.40.190.10">
    <property type="entry name" value="Periplasmic binding protein-like II"/>
    <property type="match status" value="2"/>
</dbReference>
<dbReference type="GO" id="GO:0043190">
    <property type="term" value="C:ATP-binding cassette (ABC) transporter complex"/>
    <property type="evidence" value="ECO:0007669"/>
    <property type="project" value="InterPro"/>
</dbReference>
<dbReference type="EMBL" id="JACCFY010000001">
    <property type="protein sequence ID" value="NYJ78378.1"/>
    <property type="molecule type" value="Genomic_DNA"/>
</dbReference>
<evidence type="ECO:0000256" key="2">
    <source>
        <dbReference type="ARBA" id="ARBA00022729"/>
    </source>
</evidence>